<reference evidence="2" key="2">
    <citation type="submission" date="2021-04" db="EMBL/GenBank/DDBJ databases">
        <authorList>
            <person name="Gilroy R."/>
        </authorList>
    </citation>
    <scope>NUCLEOTIDE SEQUENCE</scope>
    <source>
        <strain evidence="2">Gambia2-208</strain>
    </source>
</reference>
<feature type="region of interest" description="Disordered" evidence="1">
    <location>
        <begin position="438"/>
        <end position="461"/>
    </location>
</feature>
<comment type="caution">
    <text evidence="2">The sequence shown here is derived from an EMBL/GenBank/DDBJ whole genome shotgun (WGS) entry which is preliminary data.</text>
</comment>
<organism evidence="2 3">
    <name type="scientific">Candidatus Bacteroides pullicola</name>
    <dbReference type="NCBI Taxonomy" id="2838475"/>
    <lineage>
        <taxon>Bacteria</taxon>
        <taxon>Pseudomonadati</taxon>
        <taxon>Bacteroidota</taxon>
        <taxon>Bacteroidia</taxon>
        <taxon>Bacteroidales</taxon>
        <taxon>Bacteroidaceae</taxon>
        <taxon>Bacteroides</taxon>
    </lineage>
</organism>
<name>A0A9D1ZJD3_9BACE</name>
<feature type="compositionally biased region" description="Basic and acidic residues" evidence="1">
    <location>
        <begin position="438"/>
        <end position="455"/>
    </location>
</feature>
<feature type="region of interest" description="Disordered" evidence="1">
    <location>
        <begin position="196"/>
        <end position="227"/>
    </location>
</feature>
<dbReference type="AlphaFoldDB" id="A0A9D1ZJD3"/>
<dbReference type="EMBL" id="DXCV01000061">
    <property type="protein sequence ID" value="HIY88863.1"/>
    <property type="molecule type" value="Genomic_DNA"/>
</dbReference>
<dbReference type="Gene3D" id="3.40.1360.10">
    <property type="match status" value="1"/>
</dbReference>
<reference evidence="2" key="1">
    <citation type="journal article" date="2021" name="PeerJ">
        <title>Extensive microbial diversity within the chicken gut microbiome revealed by metagenomics and culture.</title>
        <authorList>
            <person name="Gilroy R."/>
            <person name="Ravi A."/>
            <person name="Getino M."/>
            <person name="Pursley I."/>
            <person name="Horton D.L."/>
            <person name="Alikhan N.F."/>
            <person name="Baker D."/>
            <person name="Gharbi K."/>
            <person name="Hall N."/>
            <person name="Watson M."/>
            <person name="Adriaenssens E.M."/>
            <person name="Foster-Nyarko E."/>
            <person name="Jarju S."/>
            <person name="Secka A."/>
            <person name="Antonio M."/>
            <person name="Oren A."/>
            <person name="Chaudhuri R.R."/>
            <person name="La Ragione R."/>
            <person name="Hildebrand F."/>
            <person name="Pallen M.J."/>
        </authorList>
    </citation>
    <scope>NUCLEOTIDE SEQUENCE</scope>
    <source>
        <strain evidence="2">Gambia2-208</strain>
    </source>
</reference>
<protein>
    <submittedName>
        <fullName evidence="2">Toprim domain-containing protein</fullName>
    </submittedName>
</protein>
<sequence length="461" mass="53047">MREGDLTYDDFLRRIDIQDVLKDAGYHLNRRDGLRYPSYVRLDGDGRRVRGDKFIVTANGYCCFQPPEQKLYNVISFIKEHPQFFSDYRAGMSPDRLVNLVCNRLLHHFTDDRTTRVLQPLKESKPFSMDDYDIHRFNPQERETQKKFYPYFKFRGIDLYTQYAFHRHFCLATKHRADGLTFSNLAFPMSLPGKEGTVGLEERGRPRLDGSGGYKGKAEGSNSSEGLWMASPAETPLSSATRIYWFESAYDAMAYYQLHQKEDRELRKAVFVSTGGNPTVGQMRGVISHSRSAVHHICFDTDSAGKEFAENLRKAIRHAVRSDIEPTPERKPYLDSIPEGGGIDKGDADLLPDGVRAAYGKYEAAWEEASAMRSGGLSHPDDIREQTEAMNGYYKDFRRGLSEFLGLDERNDTKAVREEPLYACKDWNDQLLKLRKQEETVRQGQNESHENEQKRPTGYHR</sequence>
<evidence type="ECO:0000313" key="3">
    <source>
        <dbReference type="Proteomes" id="UP000886851"/>
    </source>
</evidence>
<gene>
    <name evidence="2" type="ORF">H9824_09195</name>
</gene>
<dbReference type="Pfam" id="PF13155">
    <property type="entry name" value="Toprim_2"/>
    <property type="match status" value="1"/>
</dbReference>
<evidence type="ECO:0000313" key="2">
    <source>
        <dbReference type="EMBL" id="HIY88863.1"/>
    </source>
</evidence>
<evidence type="ECO:0000256" key="1">
    <source>
        <dbReference type="SAM" id="MobiDB-lite"/>
    </source>
</evidence>
<accession>A0A9D1ZJD3</accession>
<proteinExistence type="predicted"/>
<dbReference type="Proteomes" id="UP000886851">
    <property type="component" value="Unassembled WGS sequence"/>
</dbReference>